<accession>A0ABQ5W4B7</accession>
<dbReference type="EMBL" id="BSNS01000009">
    <property type="protein sequence ID" value="GLQ54644.1"/>
    <property type="molecule type" value="Genomic_DNA"/>
</dbReference>
<proteinExistence type="predicted"/>
<evidence type="ECO:0000256" key="2">
    <source>
        <dbReference type="ARBA" id="ARBA00022692"/>
    </source>
</evidence>
<name>A0ABQ5W4B7_9HYPH</name>
<keyword evidence="2" id="KW-0812">Transmembrane</keyword>
<protein>
    <submittedName>
        <fullName evidence="7">TonB family protein</fullName>
    </submittedName>
</protein>
<comment type="subcellular location">
    <subcellularLocation>
        <location evidence="1">Membrane</location>
        <topology evidence="1">Single-pass membrane protein</topology>
    </subcellularLocation>
</comment>
<dbReference type="PROSITE" id="PS52015">
    <property type="entry name" value="TONB_CTD"/>
    <property type="match status" value="1"/>
</dbReference>
<evidence type="ECO:0000256" key="5">
    <source>
        <dbReference type="SAM" id="MobiDB-lite"/>
    </source>
</evidence>
<dbReference type="Proteomes" id="UP001156691">
    <property type="component" value="Unassembled WGS sequence"/>
</dbReference>
<reference evidence="8" key="1">
    <citation type="journal article" date="2019" name="Int. J. Syst. Evol. Microbiol.">
        <title>The Global Catalogue of Microorganisms (GCM) 10K type strain sequencing project: providing services to taxonomists for standard genome sequencing and annotation.</title>
        <authorList>
            <consortium name="The Broad Institute Genomics Platform"/>
            <consortium name="The Broad Institute Genome Sequencing Center for Infectious Disease"/>
            <person name="Wu L."/>
            <person name="Ma J."/>
        </authorList>
    </citation>
    <scope>NUCLEOTIDE SEQUENCE [LARGE SCALE GENOMIC DNA]</scope>
    <source>
        <strain evidence="8">NBRC 112416</strain>
    </source>
</reference>
<feature type="region of interest" description="Disordered" evidence="5">
    <location>
        <begin position="177"/>
        <end position="221"/>
    </location>
</feature>
<dbReference type="NCBIfam" id="TIGR01352">
    <property type="entry name" value="tonB_Cterm"/>
    <property type="match status" value="1"/>
</dbReference>
<dbReference type="Pfam" id="PF13103">
    <property type="entry name" value="TonB_2"/>
    <property type="match status" value="1"/>
</dbReference>
<evidence type="ECO:0000259" key="6">
    <source>
        <dbReference type="PROSITE" id="PS52015"/>
    </source>
</evidence>
<keyword evidence="4" id="KW-0472">Membrane</keyword>
<keyword evidence="3" id="KW-1133">Transmembrane helix</keyword>
<evidence type="ECO:0000313" key="7">
    <source>
        <dbReference type="EMBL" id="GLQ54644.1"/>
    </source>
</evidence>
<feature type="compositionally biased region" description="Basic and acidic residues" evidence="5">
    <location>
        <begin position="195"/>
        <end position="210"/>
    </location>
</feature>
<dbReference type="SUPFAM" id="SSF74653">
    <property type="entry name" value="TolA/TonB C-terminal domain"/>
    <property type="match status" value="1"/>
</dbReference>
<organism evidence="7 8">
    <name type="scientific">Devosia nitrariae</name>
    <dbReference type="NCBI Taxonomy" id="2071872"/>
    <lineage>
        <taxon>Bacteria</taxon>
        <taxon>Pseudomonadati</taxon>
        <taxon>Pseudomonadota</taxon>
        <taxon>Alphaproteobacteria</taxon>
        <taxon>Hyphomicrobiales</taxon>
        <taxon>Devosiaceae</taxon>
        <taxon>Devosia</taxon>
    </lineage>
</organism>
<evidence type="ECO:0000256" key="4">
    <source>
        <dbReference type="ARBA" id="ARBA00023136"/>
    </source>
</evidence>
<gene>
    <name evidence="7" type="ORF">GCM10010862_19030</name>
</gene>
<keyword evidence="8" id="KW-1185">Reference proteome</keyword>
<feature type="domain" description="TonB C-terminal" evidence="6">
    <location>
        <begin position="247"/>
        <end position="335"/>
    </location>
</feature>
<dbReference type="RefSeq" id="WP_284340097.1">
    <property type="nucleotide sequence ID" value="NZ_BSNS01000009.1"/>
</dbReference>
<sequence>MHRALSGSLLAHAAIVGVAFAGFRWPEAEDAPVPGSVDVELVSLASVSSNTTSTIESSAAQSLVSAGAAESQPLTAETLEPVEPTEQPVLPPPVETFEAEALEARPPQEIRATQTTHVAEPVEAETIEPTVSPDTPLVATARHAPVEVLVPAVAPQEPVPETIEPVSEEDVVIAPVPQTLTIARRSDPTYPPPQPRREATSPQQEPRRDPPTQAGNGGQSNADVIASRANAGQQGDSGAGGNAEVARYPSQILSKLRQALRYPAGAGGAAGEVHVTFTVAASGAAGGIGIARSSGNAAIDQAGMATVARAAPFPAIPPGAGRQSWTFTVPLAFVR</sequence>
<evidence type="ECO:0000313" key="8">
    <source>
        <dbReference type="Proteomes" id="UP001156691"/>
    </source>
</evidence>
<dbReference type="InterPro" id="IPR037682">
    <property type="entry name" value="TonB_C"/>
</dbReference>
<evidence type="ECO:0000256" key="3">
    <source>
        <dbReference type="ARBA" id="ARBA00022989"/>
    </source>
</evidence>
<evidence type="ECO:0000256" key="1">
    <source>
        <dbReference type="ARBA" id="ARBA00004167"/>
    </source>
</evidence>
<dbReference type="InterPro" id="IPR006260">
    <property type="entry name" value="TonB/TolA_C"/>
</dbReference>
<comment type="caution">
    <text evidence="7">The sequence shown here is derived from an EMBL/GenBank/DDBJ whole genome shotgun (WGS) entry which is preliminary data.</text>
</comment>
<dbReference type="Gene3D" id="3.30.1150.10">
    <property type="match status" value="1"/>
</dbReference>